<evidence type="ECO:0000313" key="2">
    <source>
        <dbReference type="EMBL" id="CDW78681.1"/>
    </source>
</evidence>
<name>A0A078A9W0_STYLE</name>
<sequence>MLIALLIVYCQAFQLEVLPKEERVNTHLRVRENDFAWLLDIPRILLEYLIVMVLSPFFILPSFFLNNQEIWVATIYKFLYLPVVRLSGYAS</sequence>
<gene>
    <name evidence="2" type="primary">Contig2498.g2686</name>
    <name evidence="2" type="ORF">STYLEM_7662</name>
</gene>
<keyword evidence="3" id="KW-1185">Reference proteome</keyword>
<organism evidence="2 3">
    <name type="scientific">Stylonychia lemnae</name>
    <name type="common">Ciliate</name>
    <dbReference type="NCBI Taxonomy" id="5949"/>
    <lineage>
        <taxon>Eukaryota</taxon>
        <taxon>Sar</taxon>
        <taxon>Alveolata</taxon>
        <taxon>Ciliophora</taxon>
        <taxon>Intramacronucleata</taxon>
        <taxon>Spirotrichea</taxon>
        <taxon>Stichotrichia</taxon>
        <taxon>Sporadotrichida</taxon>
        <taxon>Oxytrichidae</taxon>
        <taxon>Stylonychinae</taxon>
        <taxon>Stylonychia</taxon>
    </lineage>
</organism>
<accession>A0A078A9W0</accession>
<feature type="transmembrane region" description="Helical" evidence="1">
    <location>
        <begin position="45"/>
        <end position="65"/>
    </location>
</feature>
<evidence type="ECO:0000313" key="3">
    <source>
        <dbReference type="Proteomes" id="UP000039865"/>
    </source>
</evidence>
<protein>
    <submittedName>
        <fullName evidence="2">Uncharacterized protein</fullName>
    </submittedName>
</protein>
<reference evidence="2 3" key="1">
    <citation type="submission" date="2014-06" db="EMBL/GenBank/DDBJ databases">
        <authorList>
            <person name="Swart Estienne"/>
        </authorList>
    </citation>
    <scope>NUCLEOTIDE SEQUENCE [LARGE SCALE GENOMIC DNA]</scope>
    <source>
        <strain evidence="2 3">130c</strain>
    </source>
</reference>
<dbReference type="AlphaFoldDB" id="A0A078A9W0"/>
<keyword evidence="1" id="KW-1133">Transmembrane helix</keyword>
<keyword evidence="1" id="KW-0812">Transmembrane</keyword>
<dbReference type="EMBL" id="CCKQ01007322">
    <property type="protein sequence ID" value="CDW78681.1"/>
    <property type="molecule type" value="Genomic_DNA"/>
</dbReference>
<keyword evidence="1" id="KW-0472">Membrane</keyword>
<dbReference type="Proteomes" id="UP000039865">
    <property type="component" value="Unassembled WGS sequence"/>
</dbReference>
<proteinExistence type="predicted"/>
<dbReference type="InParanoid" id="A0A078A9W0"/>
<evidence type="ECO:0000256" key="1">
    <source>
        <dbReference type="SAM" id="Phobius"/>
    </source>
</evidence>